<evidence type="ECO:0000256" key="12">
    <source>
        <dbReference type="RuleBase" id="RU003830"/>
    </source>
</evidence>
<gene>
    <name evidence="13" type="primary">rps13</name>
    <name evidence="13" type="ORF">HusqMp145</name>
</gene>
<evidence type="ECO:0000256" key="7">
    <source>
        <dbReference type="ARBA" id="ARBA00023274"/>
    </source>
</evidence>
<reference evidence="13" key="1">
    <citation type="journal article" date="2012" name="PLoS ONE">
        <title>The Mitochondrial Genome of the Lycophyte Huperzia squarrosa: The Most Archaic Form in Vascular Plants.</title>
        <authorList>
            <person name="Liu Y."/>
            <person name="Wang B."/>
            <person name="Cui P."/>
            <person name="Li L."/>
            <person name="Xue J.Y."/>
            <person name="Yu J."/>
            <person name="Qiu Y.L."/>
        </authorList>
    </citation>
    <scope>NUCLEOTIDE SEQUENCE</scope>
</reference>
<keyword evidence="7 12" id="KW-0687">Ribonucleoprotein</keyword>
<dbReference type="GO" id="GO:0005739">
    <property type="term" value="C:mitochondrion"/>
    <property type="evidence" value="ECO:0007669"/>
    <property type="project" value="UniProtKB-SubCell"/>
</dbReference>
<proteinExistence type="inferred from homology"/>
<dbReference type="PANTHER" id="PTHR10871">
    <property type="entry name" value="30S RIBOSOMAL PROTEIN S13/40S RIBOSOMAL PROTEIN S18"/>
    <property type="match status" value="1"/>
</dbReference>
<dbReference type="PANTHER" id="PTHR10871:SF8">
    <property type="entry name" value="SMALL RIBOSOMAL SUBUNIT PROTEIN US13M"/>
    <property type="match status" value="1"/>
</dbReference>
<dbReference type="PROSITE" id="PS50159">
    <property type="entry name" value="RIBOSOMAL_S13_2"/>
    <property type="match status" value="1"/>
</dbReference>
<comment type="subcellular location">
    <subcellularLocation>
        <location evidence="1">Mitochondrion</location>
    </subcellularLocation>
</comment>
<organism evidence="13">
    <name type="scientific">Phlegmariurus squarrosus</name>
    <name type="common">Rock tassel fern</name>
    <name type="synonym">Lycopodium squarrosum</name>
    <dbReference type="NCBI Taxonomy" id="73615"/>
    <lineage>
        <taxon>Eukaryota</taxon>
        <taxon>Viridiplantae</taxon>
        <taxon>Streptophyta</taxon>
        <taxon>Embryophyta</taxon>
        <taxon>Tracheophyta</taxon>
        <taxon>Lycopodiopsida</taxon>
        <taxon>Lycopodiales</taxon>
        <taxon>Lycopodiaceae</taxon>
        <taxon>Huperzioideae</taxon>
        <taxon>Phlegmariurus</taxon>
    </lineage>
</organism>
<geneLocation type="mitochondrion" evidence="13"/>
<dbReference type="GeneID" id="12354443"/>
<evidence type="ECO:0000256" key="4">
    <source>
        <dbReference type="ARBA" id="ARBA00022884"/>
    </source>
</evidence>
<evidence type="ECO:0000256" key="1">
    <source>
        <dbReference type="ARBA" id="ARBA00004173"/>
    </source>
</evidence>
<dbReference type="GO" id="GO:0019843">
    <property type="term" value="F:rRNA binding"/>
    <property type="evidence" value="ECO:0007669"/>
    <property type="project" value="UniProtKB-KW"/>
</dbReference>
<keyword evidence="5 12" id="KW-0689">Ribosomal protein</keyword>
<dbReference type="InterPro" id="IPR027437">
    <property type="entry name" value="Rbsml_uS13_C"/>
</dbReference>
<dbReference type="SUPFAM" id="SSF46946">
    <property type="entry name" value="S13-like H2TH domain"/>
    <property type="match status" value="1"/>
</dbReference>
<dbReference type="Gene3D" id="4.10.910.10">
    <property type="entry name" value="30s ribosomal protein s13, domain 2"/>
    <property type="match status" value="1"/>
</dbReference>
<dbReference type="InterPro" id="IPR018269">
    <property type="entry name" value="Ribosomal_uS13_CS"/>
</dbReference>
<dbReference type="GO" id="GO:0015935">
    <property type="term" value="C:small ribosomal subunit"/>
    <property type="evidence" value="ECO:0007669"/>
    <property type="project" value="TreeGrafter"/>
</dbReference>
<evidence type="ECO:0000256" key="2">
    <source>
        <dbReference type="ARBA" id="ARBA00008080"/>
    </source>
</evidence>
<evidence type="ECO:0000313" key="13">
    <source>
        <dbReference type="EMBL" id="AEV55722.1"/>
    </source>
</evidence>
<dbReference type="GO" id="GO:0006412">
    <property type="term" value="P:translation"/>
    <property type="evidence" value="ECO:0007669"/>
    <property type="project" value="InterPro"/>
</dbReference>
<keyword evidence="4" id="KW-0694">RNA-binding</keyword>
<dbReference type="PIRSF" id="PIRSF002134">
    <property type="entry name" value="Ribosomal_S13"/>
    <property type="match status" value="1"/>
</dbReference>
<dbReference type="FunFam" id="4.10.910.10:FF:000003">
    <property type="entry name" value="Ribosomal protein S13"/>
    <property type="match status" value="1"/>
</dbReference>
<dbReference type="HAMAP" id="MF_01315">
    <property type="entry name" value="Ribosomal_uS13"/>
    <property type="match status" value="1"/>
</dbReference>
<evidence type="ECO:0000256" key="3">
    <source>
        <dbReference type="ARBA" id="ARBA00022730"/>
    </source>
</evidence>
<dbReference type="InterPro" id="IPR010979">
    <property type="entry name" value="Ribosomal_uS13-like_H2TH"/>
</dbReference>
<evidence type="ECO:0000256" key="5">
    <source>
        <dbReference type="ARBA" id="ARBA00022980"/>
    </source>
</evidence>
<evidence type="ECO:0000256" key="10">
    <source>
        <dbReference type="ARBA" id="ARBA00040757"/>
    </source>
</evidence>
<dbReference type="AlphaFoldDB" id="H9M815"/>
<comment type="subunit">
    <text evidence="9">Part of the small ribosomal subunit.</text>
</comment>
<dbReference type="PROSITE" id="PS00646">
    <property type="entry name" value="RIBOSOMAL_S13_1"/>
    <property type="match status" value="1"/>
</dbReference>
<keyword evidence="6 13" id="KW-0496">Mitochondrion</keyword>
<evidence type="ECO:0000256" key="9">
    <source>
        <dbReference type="ARBA" id="ARBA00038537"/>
    </source>
</evidence>
<name>H9M815_PHLSQ</name>
<evidence type="ECO:0000256" key="11">
    <source>
        <dbReference type="ARBA" id="ARBA00042802"/>
    </source>
</evidence>
<accession>H9M815</accession>
<dbReference type="GO" id="GO:0003735">
    <property type="term" value="F:structural constituent of ribosome"/>
    <property type="evidence" value="ECO:0007669"/>
    <property type="project" value="InterPro"/>
</dbReference>
<dbReference type="Gene3D" id="1.10.8.50">
    <property type="match status" value="1"/>
</dbReference>
<keyword evidence="3" id="KW-0699">rRNA-binding</keyword>
<dbReference type="Pfam" id="PF00416">
    <property type="entry name" value="Ribosomal_S13"/>
    <property type="match status" value="1"/>
</dbReference>
<dbReference type="EMBL" id="JQ002659">
    <property type="protein sequence ID" value="AEV55722.1"/>
    <property type="molecule type" value="Genomic_DNA"/>
</dbReference>
<dbReference type="InterPro" id="IPR001892">
    <property type="entry name" value="Ribosomal_uS13"/>
</dbReference>
<comment type="similarity">
    <text evidence="2 12">Belongs to the universal ribosomal protein uS13 family.</text>
</comment>
<comment type="function">
    <text evidence="8">Located at the top of the head of the small subunit, it contacts several helices of the 18S rRNA.</text>
</comment>
<dbReference type="RefSeq" id="YP_006234384.1">
    <property type="nucleotide sequence ID" value="NC_017755.1"/>
</dbReference>
<evidence type="ECO:0000256" key="8">
    <source>
        <dbReference type="ARBA" id="ARBA00037439"/>
    </source>
</evidence>
<protein>
    <recommendedName>
        <fullName evidence="10">Small ribosomal subunit protein uS13m</fullName>
    </recommendedName>
    <alternativeName>
        <fullName evidence="11">Ribosomal protein S13, mitochondrial</fullName>
    </alternativeName>
</protein>
<sequence length="123" mass="13839">QPHILGANLVSHKQVRIASTQIFGIGPQKAIEVCDQLGPSGNIKVNKSTNSQFDQIIKIMSQNHLVDSESKKSIRTEIKRLISISCYRGFRHNAGLPLRGQRTHTNAKTCRKLRRVSIKKLKK</sequence>
<evidence type="ECO:0000256" key="6">
    <source>
        <dbReference type="ARBA" id="ARBA00023128"/>
    </source>
</evidence>